<dbReference type="GO" id="GO:0080146">
    <property type="term" value="F:L-cysteine desulfhydrase activity"/>
    <property type="evidence" value="ECO:0007669"/>
    <property type="project" value="TreeGrafter"/>
</dbReference>
<accession>A0A4Y1WYC0</accession>
<proteinExistence type="inferred from homology"/>
<sequence>MPREERARIVALMNREVVPAIGCTEPIAVALCTARAAETLGVRPERIDVRLSANILKNAMGVGIPGTGMIGLPIAVALGALVGRSEYRLEVLRDVTPEAVEQGRRYIDERRIAIALKEAIGEKLYIEVEVAAAGHSAAAVIAGGHTRFVSVTRDGETLLDRRTPSADAAGEEEVPLTFRRVWDFAMTAPAEELRFILETSRVNKAAAERSLAGEFGHCVGRTLRCDRERRVMGDSIFTRVLSYTSAACDARMAGAMIPVMSNSGSGNQGIAATLPVAVYAEETHASEERMIRALTLSHLTVIYIKQSLGRLSALCGCVAAATGSSCGVTYLMGGGYAEAAAAVKNMIANLTGMICDGAKPSCAMKLTSGVSTALLSAMMAMDGHCVTPVEGIIEEDVDKCIRNLTAIGRDGMNETDRLVLGIMTHKS</sequence>
<feature type="domain" description="Serine dehydratase-like alpha subunit" evidence="2">
    <location>
        <begin position="87"/>
        <end position="420"/>
    </location>
</feature>
<dbReference type="InterPro" id="IPR005130">
    <property type="entry name" value="Ser_deHydtase-like_asu"/>
</dbReference>
<evidence type="ECO:0000259" key="2">
    <source>
        <dbReference type="Pfam" id="PF03313"/>
    </source>
</evidence>
<dbReference type="EMBL" id="AP019736">
    <property type="protein sequence ID" value="BBL05957.1"/>
    <property type="molecule type" value="Genomic_DNA"/>
</dbReference>
<dbReference type="Proteomes" id="UP000319374">
    <property type="component" value="Chromosome"/>
</dbReference>
<dbReference type="OrthoDB" id="41906at2"/>
<comment type="similarity">
    <text evidence="1">Belongs to the UPF0597 family.</text>
</comment>
<dbReference type="KEGG" id="ada:A5CPEGH6_05950"/>
<organism evidence="3 4">
    <name type="scientific">Alistipes dispar</name>
    <dbReference type="NCBI Taxonomy" id="2585119"/>
    <lineage>
        <taxon>Bacteria</taxon>
        <taxon>Pseudomonadati</taxon>
        <taxon>Bacteroidota</taxon>
        <taxon>Bacteroidia</taxon>
        <taxon>Bacteroidales</taxon>
        <taxon>Rikenellaceae</taxon>
        <taxon>Alistipes</taxon>
    </lineage>
</organism>
<dbReference type="PIRSF" id="PIRSF006054">
    <property type="entry name" value="UCP006054"/>
    <property type="match status" value="1"/>
</dbReference>
<reference evidence="4" key="1">
    <citation type="submission" date="2019-06" db="EMBL/GenBank/DDBJ databases">
        <title>Alistipes onderdonkii subsp. vulgaris subsp. nov., Alistipes dispar sp. nov. and Alistipes communis sp. nov., isolated from human faeces, and creation of Alistipes onderdonkii subsp. onderdonkii subsp. nov.</title>
        <authorList>
            <person name="Sakamoto M."/>
            <person name="Ikeyama N."/>
            <person name="Ogata Y."/>
            <person name="Suda W."/>
            <person name="Iino T."/>
            <person name="Hattori M."/>
            <person name="Ohkuma M."/>
        </authorList>
    </citation>
    <scope>NUCLEOTIDE SEQUENCE [LARGE SCALE GENOMIC DNA]</scope>
    <source>
        <strain evidence="4">5CPEGH6</strain>
    </source>
</reference>
<keyword evidence="4" id="KW-1185">Reference proteome</keyword>
<dbReference type="AlphaFoldDB" id="A0A4Y1WYC0"/>
<dbReference type="GeneID" id="98672569"/>
<dbReference type="InterPro" id="IPR021144">
    <property type="entry name" value="UPF0597"/>
</dbReference>
<protein>
    <recommendedName>
        <fullName evidence="1">UPF0597 protein A5CPEGH6_05950</fullName>
    </recommendedName>
</protein>
<dbReference type="RefSeq" id="WP_141429928.1">
    <property type="nucleotide sequence ID" value="NZ_AP019736.1"/>
</dbReference>
<gene>
    <name evidence="3" type="ORF">A5CPEGH6_05950</name>
</gene>
<evidence type="ECO:0000313" key="3">
    <source>
        <dbReference type="EMBL" id="BBL05957.1"/>
    </source>
</evidence>
<dbReference type="PANTHER" id="PTHR30501:SF2">
    <property type="entry name" value="UPF0597 PROTEIN YHAM"/>
    <property type="match status" value="1"/>
</dbReference>
<dbReference type="GO" id="GO:0019450">
    <property type="term" value="P:L-cysteine catabolic process to pyruvate"/>
    <property type="evidence" value="ECO:0007669"/>
    <property type="project" value="TreeGrafter"/>
</dbReference>
<evidence type="ECO:0000256" key="1">
    <source>
        <dbReference type="HAMAP-Rule" id="MF_01845"/>
    </source>
</evidence>
<dbReference type="HAMAP" id="MF_01845">
    <property type="entry name" value="UPF0597"/>
    <property type="match status" value="1"/>
</dbReference>
<dbReference type="Pfam" id="PF03313">
    <property type="entry name" value="SDH_alpha"/>
    <property type="match status" value="1"/>
</dbReference>
<dbReference type="PANTHER" id="PTHR30501">
    <property type="entry name" value="UPF0597 PROTEIN YHAM"/>
    <property type="match status" value="1"/>
</dbReference>
<evidence type="ECO:0000313" key="4">
    <source>
        <dbReference type="Proteomes" id="UP000319374"/>
    </source>
</evidence>
<name>A0A4Y1WYC0_9BACT</name>